<dbReference type="CDD" id="cd03215">
    <property type="entry name" value="ABC_Carb_Monos_II"/>
    <property type="match status" value="1"/>
</dbReference>
<keyword evidence="6 10" id="KW-0067">ATP-binding</keyword>
<dbReference type="PROSITE" id="PS50893">
    <property type="entry name" value="ABC_TRANSPORTER_2"/>
    <property type="match status" value="2"/>
</dbReference>
<keyword evidence="2" id="KW-1003">Cell membrane</keyword>
<dbReference type="InterPro" id="IPR027417">
    <property type="entry name" value="P-loop_NTPase"/>
</dbReference>
<dbReference type="InterPro" id="IPR003593">
    <property type="entry name" value="AAA+_ATPase"/>
</dbReference>
<keyword evidence="3" id="KW-0762">Sugar transport</keyword>
<keyword evidence="8" id="KW-0472">Membrane</keyword>
<dbReference type="EMBL" id="JBEPSJ010000002">
    <property type="protein sequence ID" value="MET4582903.1"/>
    <property type="molecule type" value="Genomic_DNA"/>
</dbReference>
<dbReference type="Pfam" id="PF00005">
    <property type="entry name" value="ABC_tran"/>
    <property type="match status" value="2"/>
</dbReference>
<proteinExistence type="predicted"/>
<evidence type="ECO:0000256" key="4">
    <source>
        <dbReference type="ARBA" id="ARBA00022737"/>
    </source>
</evidence>
<keyword evidence="4" id="KW-0677">Repeat</keyword>
<feature type="domain" description="ABC transporter" evidence="9">
    <location>
        <begin position="261"/>
        <end position="506"/>
    </location>
</feature>
<evidence type="ECO:0000256" key="8">
    <source>
        <dbReference type="ARBA" id="ARBA00023136"/>
    </source>
</evidence>
<keyword evidence="5" id="KW-0547">Nucleotide-binding</keyword>
<accession>A0ABV2QPV3</accession>
<dbReference type="InterPro" id="IPR050107">
    <property type="entry name" value="ABC_carbohydrate_import_ATPase"/>
</dbReference>
<dbReference type="PROSITE" id="PS00211">
    <property type="entry name" value="ABC_TRANSPORTER_1"/>
    <property type="match status" value="1"/>
</dbReference>
<sequence length="506" mass="55484">MSSPVLEVKNLTKTFKNVVALDDVTFEVRRHEVVGLIGENGAGKSTLLKILSGIYQPDAGEILRNGKKTVFRGVNDSAKAGIGMVHQEQSLVTSVTVAENILLGSEGNAVIAGIYNWRALNAKAQKQLDKIQSPISPKEHVEDLSFAQRQMVELAKALGVEEFSADEPVIVLDEPSSVLEGDELEVLFAQIERLRQIASVIFVSHRLDEVLRVSDRVYILKDGKCVAERNPETADVDELHRLMVGRESSAEFYRENDQKPVHNEKVVLQVDGLGKSHAFSDVSFDVRLGEVLGISGVLGSGREELTRVLFGAEPFDSGTITLDGKKVRFASPVGAVAAGFGYIPAERRIEGIAQGMSVQDNMFLADPRPVSFGPFLLPKKASEIASQWIERLRIRTPDRNANISNLSGGNQQKVVLAKWLNSPRLRVLILDHPTRGLDVGAKEDVYTFVRQLCTQGIAIILLADTLEETIALSHSIIVMRDGEIQSRFDASPGNKPKPVDLVQQMV</sequence>
<dbReference type="InterPro" id="IPR017871">
    <property type="entry name" value="ABC_transporter-like_CS"/>
</dbReference>
<evidence type="ECO:0000256" key="2">
    <source>
        <dbReference type="ARBA" id="ARBA00022475"/>
    </source>
</evidence>
<dbReference type="PANTHER" id="PTHR43790">
    <property type="entry name" value="CARBOHYDRATE TRANSPORT ATP-BINDING PROTEIN MG119-RELATED"/>
    <property type="match status" value="1"/>
</dbReference>
<evidence type="ECO:0000256" key="7">
    <source>
        <dbReference type="ARBA" id="ARBA00022967"/>
    </source>
</evidence>
<dbReference type="SMART" id="SM00382">
    <property type="entry name" value="AAA"/>
    <property type="match status" value="2"/>
</dbReference>
<dbReference type="RefSeq" id="WP_354025057.1">
    <property type="nucleotide sequence ID" value="NZ_JBEPSJ010000002.1"/>
</dbReference>
<dbReference type="PANTHER" id="PTHR43790:SF3">
    <property type="entry name" value="D-ALLOSE IMPORT ATP-BINDING PROTEIN ALSA-RELATED"/>
    <property type="match status" value="1"/>
</dbReference>
<reference evidence="10 11" key="1">
    <citation type="submission" date="2024-06" db="EMBL/GenBank/DDBJ databases">
        <title>Sorghum-associated microbial communities from plants grown in Nebraska, USA.</title>
        <authorList>
            <person name="Schachtman D."/>
        </authorList>
    </citation>
    <scope>NUCLEOTIDE SEQUENCE [LARGE SCALE GENOMIC DNA]</scope>
    <source>
        <strain evidence="10 11">2857</strain>
    </source>
</reference>
<organism evidence="10 11">
    <name type="scientific">Conyzicola nivalis</name>
    <dbReference type="NCBI Taxonomy" id="1477021"/>
    <lineage>
        <taxon>Bacteria</taxon>
        <taxon>Bacillati</taxon>
        <taxon>Actinomycetota</taxon>
        <taxon>Actinomycetes</taxon>
        <taxon>Micrococcales</taxon>
        <taxon>Microbacteriaceae</taxon>
        <taxon>Conyzicola</taxon>
    </lineage>
</organism>
<evidence type="ECO:0000256" key="5">
    <source>
        <dbReference type="ARBA" id="ARBA00022741"/>
    </source>
</evidence>
<dbReference type="InterPro" id="IPR003439">
    <property type="entry name" value="ABC_transporter-like_ATP-bd"/>
</dbReference>
<evidence type="ECO:0000256" key="1">
    <source>
        <dbReference type="ARBA" id="ARBA00022448"/>
    </source>
</evidence>
<protein>
    <submittedName>
        <fullName evidence="10">Ribose transport system ATP-binding protein</fullName>
    </submittedName>
</protein>
<evidence type="ECO:0000259" key="9">
    <source>
        <dbReference type="PROSITE" id="PS50893"/>
    </source>
</evidence>
<dbReference type="SUPFAM" id="SSF52540">
    <property type="entry name" value="P-loop containing nucleoside triphosphate hydrolases"/>
    <property type="match status" value="2"/>
</dbReference>
<dbReference type="Gene3D" id="3.40.50.300">
    <property type="entry name" value="P-loop containing nucleotide triphosphate hydrolases"/>
    <property type="match status" value="2"/>
</dbReference>
<feature type="domain" description="ABC transporter" evidence="9">
    <location>
        <begin position="6"/>
        <end position="247"/>
    </location>
</feature>
<dbReference type="Proteomes" id="UP001549257">
    <property type="component" value="Unassembled WGS sequence"/>
</dbReference>
<evidence type="ECO:0000313" key="10">
    <source>
        <dbReference type="EMBL" id="MET4582903.1"/>
    </source>
</evidence>
<dbReference type="CDD" id="cd03216">
    <property type="entry name" value="ABC_Carb_Monos_I"/>
    <property type="match status" value="1"/>
</dbReference>
<comment type="caution">
    <text evidence="10">The sequence shown here is derived from an EMBL/GenBank/DDBJ whole genome shotgun (WGS) entry which is preliminary data.</text>
</comment>
<evidence type="ECO:0000313" key="11">
    <source>
        <dbReference type="Proteomes" id="UP001549257"/>
    </source>
</evidence>
<dbReference type="GO" id="GO:0005524">
    <property type="term" value="F:ATP binding"/>
    <property type="evidence" value="ECO:0007669"/>
    <property type="project" value="UniProtKB-KW"/>
</dbReference>
<name>A0ABV2QPV3_9MICO</name>
<evidence type="ECO:0000256" key="6">
    <source>
        <dbReference type="ARBA" id="ARBA00022840"/>
    </source>
</evidence>
<keyword evidence="11" id="KW-1185">Reference proteome</keyword>
<keyword evidence="1" id="KW-0813">Transport</keyword>
<keyword evidence="7" id="KW-1278">Translocase</keyword>
<evidence type="ECO:0000256" key="3">
    <source>
        <dbReference type="ARBA" id="ARBA00022597"/>
    </source>
</evidence>
<gene>
    <name evidence="10" type="ORF">ABIE21_002413</name>
</gene>